<dbReference type="InterPro" id="IPR014743">
    <property type="entry name" value="Cl-channel_core"/>
</dbReference>
<evidence type="ECO:0000256" key="2">
    <source>
        <dbReference type="ARBA" id="ARBA00022448"/>
    </source>
</evidence>
<dbReference type="InterPro" id="IPR001807">
    <property type="entry name" value="ClC"/>
</dbReference>
<evidence type="ECO:0000256" key="3">
    <source>
        <dbReference type="ARBA" id="ARBA00022692"/>
    </source>
</evidence>
<dbReference type="InterPro" id="IPR046342">
    <property type="entry name" value="CBS_dom_sf"/>
</dbReference>
<dbReference type="Pfam" id="PF00571">
    <property type="entry name" value="CBS"/>
    <property type="match status" value="1"/>
</dbReference>
<feature type="transmembrane region" description="Helical" evidence="11">
    <location>
        <begin position="287"/>
        <end position="311"/>
    </location>
</feature>
<dbReference type="OrthoDB" id="428525at2759"/>
<reference evidence="14" key="1">
    <citation type="submission" date="2022-01" db="UniProtKB">
        <authorList>
            <consortium name="EnsemblMetazoa"/>
        </authorList>
    </citation>
    <scope>IDENTIFICATION</scope>
</reference>
<dbReference type="SUPFAM" id="SSF81340">
    <property type="entry name" value="Clc chloride channel"/>
    <property type="match status" value="1"/>
</dbReference>
<evidence type="ECO:0000256" key="5">
    <source>
        <dbReference type="ARBA" id="ARBA00022989"/>
    </source>
</evidence>
<feature type="transmembrane region" description="Helical" evidence="11">
    <location>
        <begin position="123"/>
        <end position="144"/>
    </location>
</feature>
<keyword evidence="3 11" id="KW-0812">Transmembrane</keyword>
<evidence type="ECO:0000256" key="8">
    <source>
        <dbReference type="ARBA" id="ARBA00023136"/>
    </source>
</evidence>
<dbReference type="GeneID" id="106664982"/>
<dbReference type="InterPro" id="IPR000644">
    <property type="entry name" value="CBS_dom"/>
</dbReference>
<comment type="similarity">
    <text evidence="11">Belongs to the chloride channel (TC 2.A.49) family.</text>
</comment>
<dbReference type="Proteomes" id="UP000494040">
    <property type="component" value="Unassembled WGS sequence"/>
</dbReference>
<protein>
    <recommendedName>
        <fullName evidence="11">Chloride channel protein</fullName>
    </recommendedName>
</protein>
<dbReference type="SMART" id="SM00116">
    <property type="entry name" value="CBS"/>
    <property type="match status" value="2"/>
</dbReference>
<keyword evidence="5 11" id="KW-1133">Transmembrane helix</keyword>
<evidence type="ECO:0000256" key="1">
    <source>
        <dbReference type="ARBA" id="ARBA00004141"/>
    </source>
</evidence>
<dbReference type="Gene3D" id="1.10.3080.10">
    <property type="entry name" value="Clc chloride channel"/>
    <property type="match status" value="1"/>
</dbReference>
<feature type="compositionally biased region" description="Low complexity" evidence="12">
    <location>
        <begin position="55"/>
        <end position="67"/>
    </location>
</feature>
<evidence type="ECO:0000256" key="6">
    <source>
        <dbReference type="ARBA" id="ARBA00023065"/>
    </source>
</evidence>
<keyword evidence="2 11" id="KW-0813">Transport</keyword>
<dbReference type="PRINTS" id="PR00762">
    <property type="entry name" value="CLCHANNEL"/>
</dbReference>
<evidence type="ECO:0000313" key="15">
    <source>
        <dbReference type="Proteomes" id="UP000494040"/>
    </source>
</evidence>
<dbReference type="SUPFAM" id="SSF54631">
    <property type="entry name" value="CBS-domain pair"/>
    <property type="match status" value="1"/>
</dbReference>
<keyword evidence="6 11" id="KW-0406">Ion transport</keyword>
<keyword evidence="15" id="KW-1185">Reference proteome</keyword>
<dbReference type="InterPro" id="IPR051280">
    <property type="entry name" value="Cl-channel/antiporter"/>
</dbReference>
<evidence type="ECO:0000256" key="12">
    <source>
        <dbReference type="SAM" id="MobiDB-lite"/>
    </source>
</evidence>
<feature type="transmembrane region" description="Helical" evidence="11">
    <location>
        <begin position="221"/>
        <end position="238"/>
    </location>
</feature>
<dbReference type="Gene3D" id="3.10.580.10">
    <property type="entry name" value="CBS-domain"/>
    <property type="match status" value="1"/>
</dbReference>
<dbReference type="Pfam" id="PF00654">
    <property type="entry name" value="Voltage_CLC"/>
    <property type="match status" value="1"/>
</dbReference>
<evidence type="ECO:0000313" key="14">
    <source>
        <dbReference type="EnsemblMetazoa" id="XP_014246584.1"/>
    </source>
</evidence>
<dbReference type="PROSITE" id="PS51371">
    <property type="entry name" value="CBS"/>
    <property type="match status" value="1"/>
</dbReference>
<proteinExistence type="inferred from homology"/>
<feature type="transmembrane region" description="Helical" evidence="11">
    <location>
        <begin position="164"/>
        <end position="191"/>
    </location>
</feature>
<feature type="region of interest" description="Disordered" evidence="12">
    <location>
        <begin position="47"/>
        <end position="67"/>
    </location>
</feature>
<feature type="domain" description="CBS" evidence="13">
    <location>
        <begin position="728"/>
        <end position="786"/>
    </location>
</feature>
<feature type="transmembrane region" description="Helical" evidence="11">
    <location>
        <begin position="374"/>
        <end position="393"/>
    </location>
</feature>
<accession>A0A8I6RK33</accession>
<evidence type="ECO:0000256" key="7">
    <source>
        <dbReference type="ARBA" id="ARBA00023122"/>
    </source>
</evidence>
<feature type="transmembrane region" description="Helical" evidence="11">
    <location>
        <begin position="547"/>
        <end position="566"/>
    </location>
</feature>
<feature type="transmembrane region" description="Helical" evidence="11">
    <location>
        <begin position="499"/>
        <end position="527"/>
    </location>
</feature>
<evidence type="ECO:0000256" key="4">
    <source>
        <dbReference type="ARBA" id="ARBA00022737"/>
    </source>
</evidence>
<feature type="transmembrane region" description="Helical" evidence="11">
    <location>
        <begin position="323"/>
        <end position="346"/>
    </location>
</feature>
<dbReference type="PANTHER" id="PTHR11689">
    <property type="entry name" value="CHLORIDE CHANNEL PROTEIN CLC FAMILY MEMBER"/>
    <property type="match status" value="1"/>
</dbReference>
<evidence type="ECO:0000256" key="11">
    <source>
        <dbReference type="RuleBase" id="RU361221"/>
    </source>
</evidence>
<dbReference type="AlphaFoldDB" id="A0A8I6RK33"/>
<dbReference type="GO" id="GO:0005254">
    <property type="term" value="F:chloride channel activity"/>
    <property type="evidence" value="ECO:0007669"/>
    <property type="project" value="UniProtKB-UniRule"/>
</dbReference>
<keyword evidence="9 11" id="KW-0868">Chloride</keyword>
<dbReference type="KEGG" id="clec:106664982"/>
<sequence>MPSRWETFIQRRSSKVSYTDQQKTFAGDSELAGPSKAWRSNYETSSASGDTFIQTTTNTSSEETTSSSNTFSCEKVKAAFGNPFCINSTDEVLDLEPAENEVIRNGEVKLGNRLIRSACIMKTACFATVGIGTGIAAVFILIFQEVMAEFKYHALLNVLDNHQITSPLVILFWFSGVIIPLLIGCLIVIYIEPKAAGEGIANVIGYLNGVNTSTGNTMKIMIVKFFSVFGTMASGIAGGMEGPLIHIGACIASCISNLRLPFHWCIRPEPNFNQPFRRLQTDLHRRDLVGGGMAAGISGGFFAPFGGLIMVLEEGLIYCTSDVMVGILICSIVCQVFVVTVMSIIFGCEGCQNQRALLFFSTPTKSNGYKYRDIGLIILEAVIAGLLGAAWNYCQLRLILLRNIYVKTNGRRISEALVLALITAGIGWLQLAGLQQNCVDEPSDVKGFNFASLKLKCKSGQINGVGTLIGLSQPSAIKFLFYDSDSFDMTTLLIYSITYFFLSTATMGTYISAGIFVPNILLGAAWGRFYGEFWKAVAFPYEDFRPHIFAIVGAGAQLCGVIRVPLTIAIIMIETCSAYYLTLPIFIAMMISTVVGNTINESIYHIQCLVAGMPIIEKDPSPLCMRISVQDVMEKSVVSLQKEESIQNVLFNLMSTTHNIFPILKGKILVGSVRRCQLIQILRYNLFNKDFVQSYEIMKGNDNPPWTINDIDLNLYDLDQIIDLGLYMNNSPYSLKMDSSIVNAHKLMSHMGARHVIIVNELNEVVGILTRKDIVYLRKKVSTCAVRLIYLPRK</sequence>
<feature type="transmembrane region" description="Helical" evidence="11">
    <location>
        <begin position="413"/>
        <end position="431"/>
    </location>
</feature>
<keyword evidence="7 10" id="KW-0129">CBS domain</keyword>
<dbReference type="PANTHER" id="PTHR11689:SF136">
    <property type="entry name" value="H(+)_CL(-) EXCHANGE TRANSPORTER 7"/>
    <property type="match status" value="1"/>
</dbReference>
<keyword evidence="4" id="KW-0677">Repeat</keyword>
<comment type="subcellular location">
    <subcellularLocation>
        <location evidence="1 11">Membrane</location>
        <topology evidence="1 11">Multi-pass membrane protein</topology>
    </subcellularLocation>
</comment>
<name>A0A8I6RK33_CIMLE</name>
<dbReference type="GO" id="GO:0016020">
    <property type="term" value="C:membrane"/>
    <property type="evidence" value="ECO:0007669"/>
    <property type="project" value="UniProtKB-SubCell"/>
</dbReference>
<feature type="transmembrane region" description="Helical" evidence="11">
    <location>
        <begin position="578"/>
        <end position="599"/>
    </location>
</feature>
<organism evidence="14 15">
    <name type="scientific">Cimex lectularius</name>
    <name type="common">Bed bug</name>
    <name type="synonym">Acanthia lectularia</name>
    <dbReference type="NCBI Taxonomy" id="79782"/>
    <lineage>
        <taxon>Eukaryota</taxon>
        <taxon>Metazoa</taxon>
        <taxon>Ecdysozoa</taxon>
        <taxon>Arthropoda</taxon>
        <taxon>Hexapoda</taxon>
        <taxon>Insecta</taxon>
        <taxon>Pterygota</taxon>
        <taxon>Neoptera</taxon>
        <taxon>Paraneoptera</taxon>
        <taxon>Hemiptera</taxon>
        <taxon>Heteroptera</taxon>
        <taxon>Panheteroptera</taxon>
        <taxon>Cimicomorpha</taxon>
        <taxon>Cimicidae</taxon>
        <taxon>Cimex</taxon>
    </lineage>
</organism>
<dbReference type="RefSeq" id="XP_014246584.1">
    <property type="nucleotide sequence ID" value="XM_014391098.2"/>
</dbReference>
<evidence type="ECO:0000256" key="10">
    <source>
        <dbReference type="PROSITE-ProRule" id="PRU00703"/>
    </source>
</evidence>
<dbReference type="EnsemblMetazoa" id="XM_014391098.2">
    <property type="protein sequence ID" value="XP_014246584.1"/>
    <property type="gene ID" value="LOC106664982"/>
</dbReference>
<evidence type="ECO:0000259" key="13">
    <source>
        <dbReference type="PROSITE" id="PS51371"/>
    </source>
</evidence>
<evidence type="ECO:0000256" key="9">
    <source>
        <dbReference type="ARBA" id="ARBA00023214"/>
    </source>
</evidence>
<keyword evidence="8 11" id="KW-0472">Membrane</keyword>